<keyword evidence="3 6" id="KW-1133">Transmembrane helix</keyword>
<comment type="similarity">
    <text evidence="5">Belongs to the SAT4 family.</text>
</comment>
<evidence type="ECO:0000313" key="8">
    <source>
        <dbReference type="EMBL" id="KAK3311924.1"/>
    </source>
</evidence>
<dbReference type="Proteomes" id="UP001283341">
    <property type="component" value="Unassembled WGS sequence"/>
</dbReference>
<dbReference type="InterPro" id="IPR049326">
    <property type="entry name" value="Rhodopsin_dom_fungi"/>
</dbReference>
<evidence type="ECO:0000256" key="5">
    <source>
        <dbReference type="ARBA" id="ARBA00038359"/>
    </source>
</evidence>
<evidence type="ECO:0000256" key="2">
    <source>
        <dbReference type="ARBA" id="ARBA00022692"/>
    </source>
</evidence>
<dbReference type="GO" id="GO:0016020">
    <property type="term" value="C:membrane"/>
    <property type="evidence" value="ECO:0007669"/>
    <property type="project" value="UniProtKB-SubCell"/>
</dbReference>
<dbReference type="Pfam" id="PF20684">
    <property type="entry name" value="Fung_rhodopsin"/>
    <property type="match status" value="1"/>
</dbReference>
<protein>
    <recommendedName>
        <fullName evidence="7">Rhodopsin domain-containing protein</fullName>
    </recommendedName>
</protein>
<evidence type="ECO:0000256" key="4">
    <source>
        <dbReference type="ARBA" id="ARBA00023136"/>
    </source>
</evidence>
<feature type="domain" description="Rhodopsin" evidence="7">
    <location>
        <begin position="1"/>
        <end position="61"/>
    </location>
</feature>
<reference evidence="8" key="1">
    <citation type="journal article" date="2023" name="Mol. Phylogenet. Evol.">
        <title>Genome-scale phylogeny and comparative genomics of the fungal order Sordariales.</title>
        <authorList>
            <person name="Hensen N."/>
            <person name="Bonometti L."/>
            <person name="Westerberg I."/>
            <person name="Brannstrom I.O."/>
            <person name="Guillou S."/>
            <person name="Cros-Aarteil S."/>
            <person name="Calhoun S."/>
            <person name="Haridas S."/>
            <person name="Kuo A."/>
            <person name="Mondo S."/>
            <person name="Pangilinan J."/>
            <person name="Riley R."/>
            <person name="LaButti K."/>
            <person name="Andreopoulos B."/>
            <person name="Lipzen A."/>
            <person name="Chen C."/>
            <person name="Yan M."/>
            <person name="Daum C."/>
            <person name="Ng V."/>
            <person name="Clum A."/>
            <person name="Steindorff A."/>
            <person name="Ohm R.A."/>
            <person name="Martin F."/>
            <person name="Silar P."/>
            <person name="Natvig D.O."/>
            <person name="Lalanne C."/>
            <person name="Gautier V."/>
            <person name="Ament-Velasquez S.L."/>
            <person name="Kruys A."/>
            <person name="Hutchinson M.I."/>
            <person name="Powell A.J."/>
            <person name="Barry K."/>
            <person name="Miller A.N."/>
            <person name="Grigoriev I.V."/>
            <person name="Debuchy R."/>
            <person name="Gladieux P."/>
            <person name="Hiltunen Thoren M."/>
            <person name="Johannesson H."/>
        </authorList>
    </citation>
    <scope>NUCLEOTIDE SEQUENCE</scope>
    <source>
        <strain evidence="8">CBS 118394</strain>
    </source>
</reference>
<reference evidence="8" key="2">
    <citation type="submission" date="2023-06" db="EMBL/GenBank/DDBJ databases">
        <authorList>
            <consortium name="Lawrence Berkeley National Laboratory"/>
            <person name="Haridas S."/>
            <person name="Hensen N."/>
            <person name="Bonometti L."/>
            <person name="Westerberg I."/>
            <person name="Brannstrom I.O."/>
            <person name="Guillou S."/>
            <person name="Cros-Aarteil S."/>
            <person name="Calhoun S."/>
            <person name="Kuo A."/>
            <person name="Mondo S."/>
            <person name="Pangilinan J."/>
            <person name="Riley R."/>
            <person name="Labutti K."/>
            <person name="Andreopoulos B."/>
            <person name="Lipzen A."/>
            <person name="Chen C."/>
            <person name="Yanf M."/>
            <person name="Daum C."/>
            <person name="Ng V."/>
            <person name="Clum A."/>
            <person name="Steindorff A."/>
            <person name="Ohm R."/>
            <person name="Martin F."/>
            <person name="Silar P."/>
            <person name="Natvig D."/>
            <person name="Lalanne C."/>
            <person name="Gautier V."/>
            <person name="Ament-Velasquez S.L."/>
            <person name="Kruys A."/>
            <person name="Hutchinson M.I."/>
            <person name="Powell A.J."/>
            <person name="Barry K."/>
            <person name="Miller A.N."/>
            <person name="Grigoriev I.V."/>
            <person name="Debuchy R."/>
            <person name="Gladieux P."/>
            <person name="Thoren M.H."/>
            <person name="Johannesson H."/>
        </authorList>
    </citation>
    <scope>NUCLEOTIDE SEQUENCE</scope>
    <source>
        <strain evidence="8">CBS 118394</strain>
    </source>
</reference>
<sequence length="163" mass="17828">MAVFGLGAFACIASIVRMAMTQILYANPDRTWNISSIAIWATLEVNIGIICSCLMFLPAFLHRHLPESTRYSLSRLWDYTLSTIGLGSKKSSSSLAMNSGQMGAWPGHARHTDSATHHPFVEMKPTSSQTSNSTVGRTTDSFHVSNPPPHSFKFGFENTGGVY</sequence>
<organism evidence="8 9">
    <name type="scientific">Apodospora peruviana</name>
    <dbReference type="NCBI Taxonomy" id="516989"/>
    <lineage>
        <taxon>Eukaryota</taxon>
        <taxon>Fungi</taxon>
        <taxon>Dikarya</taxon>
        <taxon>Ascomycota</taxon>
        <taxon>Pezizomycotina</taxon>
        <taxon>Sordariomycetes</taxon>
        <taxon>Sordariomycetidae</taxon>
        <taxon>Sordariales</taxon>
        <taxon>Lasiosphaeriaceae</taxon>
        <taxon>Apodospora</taxon>
    </lineage>
</organism>
<keyword evidence="2 6" id="KW-0812">Transmembrane</keyword>
<dbReference type="PANTHER" id="PTHR33048">
    <property type="entry name" value="PTH11-LIKE INTEGRAL MEMBRANE PROTEIN (AFU_ORTHOLOGUE AFUA_5G11245)"/>
    <property type="match status" value="1"/>
</dbReference>
<accession>A0AAE0HSP3</accession>
<evidence type="ECO:0000256" key="6">
    <source>
        <dbReference type="SAM" id="Phobius"/>
    </source>
</evidence>
<dbReference type="InterPro" id="IPR052337">
    <property type="entry name" value="SAT4-like"/>
</dbReference>
<comment type="caution">
    <text evidence="8">The sequence shown here is derived from an EMBL/GenBank/DDBJ whole genome shotgun (WGS) entry which is preliminary data.</text>
</comment>
<comment type="subcellular location">
    <subcellularLocation>
        <location evidence="1">Membrane</location>
        <topology evidence="1">Multi-pass membrane protein</topology>
    </subcellularLocation>
</comment>
<gene>
    <name evidence="8" type="ORF">B0H66DRAFT_571266</name>
</gene>
<keyword evidence="9" id="KW-1185">Reference proteome</keyword>
<evidence type="ECO:0000256" key="1">
    <source>
        <dbReference type="ARBA" id="ARBA00004141"/>
    </source>
</evidence>
<evidence type="ECO:0000313" key="9">
    <source>
        <dbReference type="Proteomes" id="UP001283341"/>
    </source>
</evidence>
<evidence type="ECO:0000256" key="3">
    <source>
        <dbReference type="ARBA" id="ARBA00022989"/>
    </source>
</evidence>
<evidence type="ECO:0000259" key="7">
    <source>
        <dbReference type="Pfam" id="PF20684"/>
    </source>
</evidence>
<dbReference type="EMBL" id="JAUEDM010000011">
    <property type="protein sequence ID" value="KAK3311924.1"/>
    <property type="molecule type" value="Genomic_DNA"/>
</dbReference>
<feature type="transmembrane region" description="Helical" evidence="6">
    <location>
        <begin position="37"/>
        <end position="61"/>
    </location>
</feature>
<dbReference type="PANTHER" id="PTHR33048:SF123">
    <property type="entry name" value="INTEGRAL MEMBRANE PROTEIN"/>
    <property type="match status" value="1"/>
</dbReference>
<keyword evidence="4 6" id="KW-0472">Membrane</keyword>
<name>A0AAE0HSP3_9PEZI</name>
<proteinExistence type="inferred from homology"/>
<dbReference type="AlphaFoldDB" id="A0AAE0HSP3"/>